<protein>
    <submittedName>
        <fullName evidence="1">Uncharacterized protein</fullName>
    </submittedName>
</protein>
<dbReference type="EMBL" id="UYRT01005153">
    <property type="protein sequence ID" value="VDK38082.1"/>
    <property type="molecule type" value="Genomic_DNA"/>
</dbReference>
<gene>
    <name evidence="1" type="ORF">GPUH_LOCUS3131</name>
</gene>
<reference evidence="1 2" key="1">
    <citation type="submission" date="2018-11" db="EMBL/GenBank/DDBJ databases">
        <authorList>
            <consortium name="Pathogen Informatics"/>
        </authorList>
    </citation>
    <scope>NUCLEOTIDE SEQUENCE [LARGE SCALE GENOMIC DNA]</scope>
</reference>
<dbReference type="Proteomes" id="UP000271098">
    <property type="component" value="Unassembled WGS sequence"/>
</dbReference>
<evidence type="ECO:0000313" key="2">
    <source>
        <dbReference type="Proteomes" id="UP000271098"/>
    </source>
</evidence>
<name>A0A3P6PMA6_9BILA</name>
<accession>A0A3P6PMA6</accession>
<proteinExistence type="predicted"/>
<sequence length="145" mass="16146">MSARKEADETNTGAVLLKLDNVENDVPTVACYKLTAIAAPLMNHLKAMMQELADGTDRAGSEETLAEGTECKQLISDAEAERRKRLQTKRQRNTAVTLSAAFLWRELHGTPYRCRSNQQITVLLIGHDAVWSESHQDHSNVSLEL</sequence>
<dbReference type="AlphaFoldDB" id="A0A3P6PMA6"/>
<keyword evidence="2" id="KW-1185">Reference proteome</keyword>
<evidence type="ECO:0000313" key="1">
    <source>
        <dbReference type="EMBL" id="VDK38082.1"/>
    </source>
</evidence>
<dbReference type="OrthoDB" id="2272012at2759"/>
<organism evidence="1 2">
    <name type="scientific">Gongylonema pulchrum</name>
    <dbReference type="NCBI Taxonomy" id="637853"/>
    <lineage>
        <taxon>Eukaryota</taxon>
        <taxon>Metazoa</taxon>
        <taxon>Ecdysozoa</taxon>
        <taxon>Nematoda</taxon>
        <taxon>Chromadorea</taxon>
        <taxon>Rhabditida</taxon>
        <taxon>Spirurina</taxon>
        <taxon>Spiruromorpha</taxon>
        <taxon>Spiruroidea</taxon>
        <taxon>Gongylonematidae</taxon>
        <taxon>Gongylonema</taxon>
    </lineage>
</organism>